<keyword evidence="4 6" id="KW-1133">Transmembrane helix</keyword>
<gene>
    <name evidence="8" type="ORF">DPMN_045474</name>
</gene>
<dbReference type="EMBL" id="JAIWYP010000011">
    <property type="protein sequence ID" value="KAH3738831.1"/>
    <property type="molecule type" value="Genomic_DNA"/>
</dbReference>
<accession>A0A9D4D6M0</accession>
<keyword evidence="3 6" id="KW-0812">Transmembrane</keyword>
<feature type="transmembrane region" description="Helical" evidence="6">
    <location>
        <begin position="7"/>
        <end position="26"/>
    </location>
</feature>
<dbReference type="InterPro" id="IPR050932">
    <property type="entry name" value="TM2D1-3-like"/>
</dbReference>
<dbReference type="InterPro" id="IPR007829">
    <property type="entry name" value="TM2"/>
</dbReference>
<reference evidence="8" key="2">
    <citation type="submission" date="2020-11" db="EMBL/GenBank/DDBJ databases">
        <authorList>
            <person name="McCartney M.A."/>
            <person name="Auch B."/>
            <person name="Kono T."/>
            <person name="Mallez S."/>
            <person name="Becker A."/>
            <person name="Gohl D.M."/>
            <person name="Silverstein K.A.T."/>
            <person name="Koren S."/>
            <person name="Bechman K.B."/>
            <person name="Herman A."/>
            <person name="Abrahante J.E."/>
            <person name="Garbe J."/>
        </authorList>
    </citation>
    <scope>NUCLEOTIDE SEQUENCE</scope>
    <source>
        <strain evidence="8">Duluth1</strain>
        <tissue evidence="8">Whole animal</tissue>
    </source>
</reference>
<evidence type="ECO:0000256" key="1">
    <source>
        <dbReference type="ARBA" id="ARBA00004141"/>
    </source>
</evidence>
<dbReference type="AlphaFoldDB" id="A0A9D4D6M0"/>
<evidence type="ECO:0000259" key="7">
    <source>
        <dbReference type="Pfam" id="PF05154"/>
    </source>
</evidence>
<name>A0A9D4D6M0_DREPO</name>
<protein>
    <recommendedName>
        <fullName evidence="7">TM2 domain-containing protein</fullName>
    </recommendedName>
</protein>
<evidence type="ECO:0000256" key="6">
    <source>
        <dbReference type="SAM" id="Phobius"/>
    </source>
</evidence>
<comment type="similarity">
    <text evidence="2">Belongs to the TM2 family.</text>
</comment>
<dbReference type="Proteomes" id="UP000828390">
    <property type="component" value="Unassembled WGS sequence"/>
</dbReference>
<evidence type="ECO:0000313" key="8">
    <source>
        <dbReference type="EMBL" id="KAH3738831.1"/>
    </source>
</evidence>
<proteinExistence type="inferred from homology"/>
<dbReference type="PANTHER" id="PTHR21016">
    <property type="entry name" value="BETA-AMYLOID BINDING PROTEIN-RELATED"/>
    <property type="match status" value="1"/>
</dbReference>
<evidence type="ECO:0000256" key="4">
    <source>
        <dbReference type="ARBA" id="ARBA00022989"/>
    </source>
</evidence>
<evidence type="ECO:0000313" key="9">
    <source>
        <dbReference type="Proteomes" id="UP000828390"/>
    </source>
</evidence>
<dbReference type="PANTHER" id="PTHR21016:SF25">
    <property type="entry name" value="TM2 DOMAIN-CONTAINING PROTEIN DDB_G0277895-RELATED"/>
    <property type="match status" value="1"/>
</dbReference>
<dbReference type="Pfam" id="PF05154">
    <property type="entry name" value="TM2"/>
    <property type="match status" value="1"/>
</dbReference>
<evidence type="ECO:0000256" key="2">
    <source>
        <dbReference type="ARBA" id="ARBA00008284"/>
    </source>
</evidence>
<feature type="domain" description="TM2" evidence="7">
    <location>
        <begin position="7"/>
        <end position="51"/>
    </location>
</feature>
<keyword evidence="5 6" id="KW-0472">Membrane</keyword>
<reference evidence="8" key="1">
    <citation type="journal article" date="2019" name="bioRxiv">
        <title>The Genome of the Zebra Mussel, Dreissena polymorpha: A Resource for Invasive Species Research.</title>
        <authorList>
            <person name="McCartney M.A."/>
            <person name="Auch B."/>
            <person name="Kono T."/>
            <person name="Mallez S."/>
            <person name="Zhang Y."/>
            <person name="Obille A."/>
            <person name="Becker A."/>
            <person name="Abrahante J.E."/>
            <person name="Garbe J."/>
            <person name="Badalamenti J.P."/>
            <person name="Herman A."/>
            <person name="Mangelson H."/>
            <person name="Liachko I."/>
            <person name="Sullivan S."/>
            <person name="Sone E.D."/>
            <person name="Koren S."/>
            <person name="Silverstein K.A.T."/>
            <person name="Beckman K.B."/>
            <person name="Gohl D.M."/>
        </authorList>
    </citation>
    <scope>NUCLEOTIDE SEQUENCE</scope>
    <source>
        <strain evidence="8">Duluth1</strain>
        <tissue evidence="8">Whole animal</tissue>
    </source>
</reference>
<comment type="caution">
    <text evidence="8">The sequence shown here is derived from an EMBL/GenBank/DDBJ whole genome shotgun (WGS) entry which is preliminary data.</text>
</comment>
<sequence length="60" mass="6805">MRETGRTAYALGVSPIGLLGAHQFYLNRPEYGLLYFFTFGNFGIGWIVDWFPTSGSRKAR</sequence>
<organism evidence="8 9">
    <name type="scientific">Dreissena polymorpha</name>
    <name type="common">Zebra mussel</name>
    <name type="synonym">Mytilus polymorpha</name>
    <dbReference type="NCBI Taxonomy" id="45954"/>
    <lineage>
        <taxon>Eukaryota</taxon>
        <taxon>Metazoa</taxon>
        <taxon>Spiralia</taxon>
        <taxon>Lophotrochozoa</taxon>
        <taxon>Mollusca</taxon>
        <taxon>Bivalvia</taxon>
        <taxon>Autobranchia</taxon>
        <taxon>Heteroconchia</taxon>
        <taxon>Euheterodonta</taxon>
        <taxon>Imparidentia</taxon>
        <taxon>Neoheterodontei</taxon>
        <taxon>Myida</taxon>
        <taxon>Dreissenoidea</taxon>
        <taxon>Dreissenidae</taxon>
        <taxon>Dreissena</taxon>
    </lineage>
</organism>
<comment type="subcellular location">
    <subcellularLocation>
        <location evidence="1">Membrane</location>
        <topology evidence="1">Multi-pass membrane protein</topology>
    </subcellularLocation>
</comment>
<dbReference type="GO" id="GO:0016020">
    <property type="term" value="C:membrane"/>
    <property type="evidence" value="ECO:0007669"/>
    <property type="project" value="UniProtKB-SubCell"/>
</dbReference>
<feature type="transmembrane region" description="Helical" evidence="6">
    <location>
        <begin position="32"/>
        <end position="51"/>
    </location>
</feature>
<keyword evidence="9" id="KW-1185">Reference proteome</keyword>
<evidence type="ECO:0000256" key="5">
    <source>
        <dbReference type="ARBA" id="ARBA00023136"/>
    </source>
</evidence>
<evidence type="ECO:0000256" key="3">
    <source>
        <dbReference type="ARBA" id="ARBA00022692"/>
    </source>
</evidence>